<evidence type="ECO:0000259" key="2">
    <source>
        <dbReference type="Pfam" id="PF23584"/>
    </source>
</evidence>
<evidence type="ECO:0000313" key="4">
    <source>
        <dbReference type="Proteomes" id="UP001187682"/>
    </source>
</evidence>
<reference evidence="3" key="1">
    <citation type="submission" date="2018-03" db="EMBL/GenBank/DDBJ databases">
        <authorList>
            <person name="Guldener U."/>
        </authorList>
    </citation>
    <scope>NUCLEOTIDE SEQUENCE</scope>
</reference>
<dbReference type="EMBL" id="ONZQ02000001">
    <property type="protein sequence ID" value="SPN96554.1"/>
    <property type="molecule type" value="Genomic_DNA"/>
</dbReference>
<keyword evidence="4" id="KW-1185">Reference proteome</keyword>
<accession>A0AAE8SQT9</accession>
<dbReference type="Pfam" id="PF23584">
    <property type="entry name" value="DUF7136"/>
    <property type="match status" value="1"/>
</dbReference>
<sequence length="289" mass="32169">MSWPSLFLISLCFQGDLGARAAKKPDLLPTTLEVDLVFPRPNETHQRTWPFPIVFAIQGAKNIWPYQLFFNWELRNLERTENNTRGETVHDRGDYEDVGLPTQYTNGKVPGDEDIFYYIDYTVRIGEYRNTNFSIMWSAGIRGNCSKGGEVSVSSPSQGPEPRIKGFALFQVSDDAPMDIAMDSCLSPQLNDGERNTLRIGGTVTPSQCIFYDEENFRPEPNPCAVKVDSALASRVTESMLARSGCKDVSWPDEVDGPCDVEKEDEPSGAEGRLVPKVIIFAGMLLGAL</sequence>
<gene>
    <name evidence="3" type="ORF">DNG_00077</name>
</gene>
<dbReference type="Proteomes" id="UP001187682">
    <property type="component" value="Unassembled WGS sequence"/>
</dbReference>
<organism evidence="3 4">
    <name type="scientific">Cephalotrichum gorgonifer</name>
    <dbReference type="NCBI Taxonomy" id="2041049"/>
    <lineage>
        <taxon>Eukaryota</taxon>
        <taxon>Fungi</taxon>
        <taxon>Dikarya</taxon>
        <taxon>Ascomycota</taxon>
        <taxon>Pezizomycotina</taxon>
        <taxon>Sordariomycetes</taxon>
        <taxon>Hypocreomycetidae</taxon>
        <taxon>Microascales</taxon>
        <taxon>Microascaceae</taxon>
        <taxon>Cephalotrichum</taxon>
    </lineage>
</organism>
<feature type="chain" id="PRO_5041902380" description="DUF7136 domain-containing protein" evidence="1">
    <location>
        <begin position="22"/>
        <end position="289"/>
    </location>
</feature>
<feature type="domain" description="DUF7136" evidence="2">
    <location>
        <begin position="29"/>
        <end position="246"/>
    </location>
</feature>
<name>A0AAE8SQT9_9PEZI</name>
<protein>
    <recommendedName>
        <fullName evidence="2">DUF7136 domain-containing protein</fullName>
    </recommendedName>
</protein>
<dbReference type="InterPro" id="IPR055560">
    <property type="entry name" value="DUF7136"/>
</dbReference>
<evidence type="ECO:0000256" key="1">
    <source>
        <dbReference type="SAM" id="SignalP"/>
    </source>
</evidence>
<dbReference type="AlphaFoldDB" id="A0AAE8SQT9"/>
<keyword evidence="1" id="KW-0732">Signal</keyword>
<comment type="caution">
    <text evidence="3">The sequence shown here is derived from an EMBL/GenBank/DDBJ whole genome shotgun (WGS) entry which is preliminary data.</text>
</comment>
<proteinExistence type="predicted"/>
<evidence type="ECO:0000313" key="3">
    <source>
        <dbReference type="EMBL" id="SPN96554.1"/>
    </source>
</evidence>
<feature type="signal peptide" evidence="1">
    <location>
        <begin position="1"/>
        <end position="21"/>
    </location>
</feature>